<evidence type="ECO:0000313" key="7">
    <source>
        <dbReference type="EMBL" id="CAH2351712.1"/>
    </source>
</evidence>
<dbReference type="EMBL" id="CAKXYY010000004">
    <property type="protein sequence ID" value="CAH2351712.1"/>
    <property type="molecule type" value="Genomic_DNA"/>
</dbReference>
<dbReference type="Proteomes" id="UP000837801">
    <property type="component" value="Unassembled WGS sequence"/>
</dbReference>
<dbReference type="InterPro" id="IPR050987">
    <property type="entry name" value="AtrR-like"/>
</dbReference>
<evidence type="ECO:0000256" key="4">
    <source>
        <dbReference type="ARBA" id="ARBA00023242"/>
    </source>
</evidence>
<feature type="region of interest" description="Disordered" evidence="5">
    <location>
        <begin position="105"/>
        <end position="155"/>
    </location>
</feature>
<evidence type="ECO:0000259" key="6">
    <source>
        <dbReference type="PROSITE" id="PS50048"/>
    </source>
</evidence>
<feature type="compositionally biased region" description="Low complexity" evidence="5">
    <location>
        <begin position="117"/>
        <end position="144"/>
    </location>
</feature>
<name>A0A9P0VX71_9ASCO</name>
<sequence length="853" mass="96282">MQDSAHSPHAPGIESPQARSPDAAQFGSEGLSEGDRRAKSACIRCRNRKTKCSGDIPCKRCKNGNFKCEYMRKRKRVSLYDTEIEDYVLKIQALEKEVQDLKQSLGGENGKGASGISNTSNNNNNNNNNSNNNNDNGSVNYSSSRKYPAKDSAGNTIDSKGSVDLSVYLGSGSSELVCWNLKRFTMNQKNQVKSSEVFFSPEFNSFIEESVYDYLLTDTSIPSLYAVETLTIDKVESLLANVVLFINSGYLTLDPMSFKKKLPQYFDSNGVFKIDKLKRGSSGGSPIRTPSTVASIHSPSPSVTADSDYFFLIKIIMICTLGEIYSPECSLGSRLQHGDISINEPTPNNVNFTLSTTPGLQFFKIVIHFLPSIFSTLNLSRKNLESNLDIIELLGLISIYLRCIDKKNLAVMFTINALQLCVSMNLHKKSNNTTETRIFWSIFCLNRFFCSRIGKSLLLREDEITTPLPTFDSRVDNNQTKSPSSDEFSKSNLMVHYIYLAKIAEQITNEIYCFKPSVVDKNKEYLNSILTIVHDLVDWVSQLPEFLRLRLPLESGNPSNRLIYTLHLNSLHHIYLSCIPILLNLTKSRIANNKDNSSTAFDLEQLPKNIRTIIRICIQSSQLTINLFIALYKENLTRIFGFTDLDYLFSSSLVFIICLILKLPNIEENYTYEEYLQVAINLIGEMKNRGNLVARGKLNQILDLTQNLKNGTDGQHEFGSLYQYIKGYYYNQNNQPTIVNLINETEAVRQYEHIQSPAALSITHSNSLPTTQLHPNNIFSTYPSNSPHSPAANTPKDNTNQLLNDFELGKDFTDYSSLTEPLFNDFPLVTEEDMMFMNNIIQDFQSMSDYVNS</sequence>
<dbReference type="SMART" id="SM00066">
    <property type="entry name" value="GAL4"/>
    <property type="match status" value="1"/>
</dbReference>
<feature type="domain" description="Zn(2)-C6 fungal-type" evidence="6">
    <location>
        <begin position="41"/>
        <end position="70"/>
    </location>
</feature>
<evidence type="ECO:0000256" key="5">
    <source>
        <dbReference type="SAM" id="MobiDB-lite"/>
    </source>
</evidence>
<keyword evidence="8" id="KW-1185">Reference proteome</keyword>
<keyword evidence="3" id="KW-0238">DNA-binding</keyword>
<dbReference type="GO" id="GO:0003677">
    <property type="term" value="F:DNA binding"/>
    <property type="evidence" value="ECO:0007669"/>
    <property type="project" value="UniProtKB-KW"/>
</dbReference>
<dbReference type="InterPro" id="IPR001138">
    <property type="entry name" value="Zn2Cys6_DnaBD"/>
</dbReference>
<dbReference type="SUPFAM" id="SSF57701">
    <property type="entry name" value="Zn2/Cys6 DNA-binding domain"/>
    <property type="match status" value="1"/>
</dbReference>
<dbReference type="Pfam" id="PF04082">
    <property type="entry name" value="Fungal_trans"/>
    <property type="match status" value="1"/>
</dbReference>
<evidence type="ECO:0000256" key="2">
    <source>
        <dbReference type="ARBA" id="ARBA00022723"/>
    </source>
</evidence>
<dbReference type="GO" id="GO:0005634">
    <property type="term" value="C:nucleus"/>
    <property type="evidence" value="ECO:0007669"/>
    <property type="project" value="UniProtKB-SubCell"/>
</dbReference>
<evidence type="ECO:0000313" key="8">
    <source>
        <dbReference type="Proteomes" id="UP000837801"/>
    </source>
</evidence>
<dbReference type="SMART" id="SM00906">
    <property type="entry name" value="Fungal_trans"/>
    <property type="match status" value="1"/>
</dbReference>
<dbReference type="PANTHER" id="PTHR46910:SF3">
    <property type="entry name" value="HALOTOLERANCE PROTEIN 9-RELATED"/>
    <property type="match status" value="1"/>
</dbReference>
<dbReference type="PROSITE" id="PS50048">
    <property type="entry name" value="ZN2_CY6_FUNGAL_2"/>
    <property type="match status" value="1"/>
</dbReference>
<organism evidence="7 8">
    <name type="scientific">[Candida] railenensis</name>
    <dbReference type="NCBI Taxonomy" id="45579"/>
    <lineage>
        <taxon>Eukaryota</taxon>
        <taxon>Fungi</taxon>
        <taxon>Dikarya</taxon>
        <taxon>Ascomycota</taxon>
        <taxon>Saccharomycotina</taxon>
        <taxon>Pichiomycetes</taxon>
        <taxon>Debaryomycetaceae</taxon>
        <taxon>Kurtzmaniella</taxon>
    </lineage>
</organism>
<dbReference type="Pfam" id="PF00172">
    <property type="entry name" value="Zn_clus"/>
    <property type="match status" value="1"/>
</dbReference>
<protein>
    <recommendedName>
        <fullName evidence="6">Zn(2)-C6 fungal-type domain-containing protein</fullName>
    </recommendedName>
</protein>
<comment type="caution">
    <text evidence="7">The sequence shown here is derived from an EMBL/GenBank/DDBJ whole genome shotgun (WGS) entry which is preliminary data.</text>
</comment>
<keyword evidence="4" id="KW-0539">Nucleus</keyword>
<dbReference type="OrthoDB" id="3266505at2759"/>
<dbReference type="InterPro" id="IPR036864">
    <property type="entry name" value="Zn2-C6_fun-type_DNA-bd_sf"/>
</dbReference>
<evidence type="ECO:0000256" key="3">
    <source>
        <dbReference type="ARBA" id="ARBA00023125"/>
    </source>
</evidence>
<dbReference type="Gene3D" id="4.10.240.10">
    <property type="entry name" value="Zn(2)-C6 fungal-type DNA-binding domain"/>
    <property type="match status" value="1"/>
</dbReference>
<comment type="subcellular location">
    <subcellularLocation>
        <location evidence="1">Nucleus</location>
    </subcellularLocation>
</comment>
<dbReference type="InterPro" id="IPR007219">
    <property type="entry name" value="XnlR_reg_dom"/>
</dbReference>
<feature type="region of interest" description="Disordered" evidence="5">
    <location>
        <begin position="1"/>
        <end position="32"/>
    </location>
</feature>
<dbReference type="CDD" id="cd12148">
    <property type="entry name" value="fungal_TF_MHR"/>
    <property type="match status" value="1"/>
</dbReference>
<dbReference type="GO" id="GO:0006351">
    <property type="term" value="P:DNA-templated transcription"/>
    <property type="evidence" value="ECO:0007669"/>
    <property type="project" value="InterPro"/>
</dbReference>
<evidence type="ECO:0000256" key="1">
    <source>
        <dbReference type="ARBA" id="ARBA00004123"/>
    </source>
</evidence>
<keyword evidence="2" id="KW-0479">Metal-binding</keyword>
<dbReference type="GO" id="GO:0000981">
    <property type="term" value="F:DNA-binding transcription factor activity, RNA polymerase II-specific"/>
    <property type="evidence" value="ECO:0007669"/>
    <property type="project" value="InterPro"/>
</dbReference>
<dbReference type="AlphaFoldDB" id="A0A9P0VX71"/>
<proteinExistence type="predicted"/>
<accession>A0A9P0VX71</accession>
<dbReference type="GO" id="GO:0008270">
    <property type="term" value="F:zinc ion binding"/>
    <property type="evidence" value="ECO:0007669"/>
    <property type="project" value="InterPro"/>
</dbReference>
<dbReference type="CDD" id="cd00067">
    <property type="entry name" value="GAL4"/>
    <property type="match status" value="1"/>
</dbReference>
<gene>
    <name evidence="7" type="ORF">CLIB1423_04S04258</name>
</gene>
<dbReference type="PROSITE" id="PS00463">
    <property type="entry name" value="ZN2_CY6_FUNGAL_1"/>
    <property type="match status" value="1"/>
</dbReference>
<reference evidence="7" key="1">
    <citation type="submission" date="2022-03" db="EMBL/GenBank/DDBJ databases">
        <authorList>
            <person name="Legras J.-L."/>
            <person name="Devillers H."/>
            <person name="Grondin C."/>
        </authorList>
    </citation>
    <scope>NUCLEOTIDE SEQUENCE</scope>
    <source>
        <strain evidence="7">CLIB 1423</strain>
    </source>
</reference>
<dbReference type="PANTHER" id="PTHR46910">
    <property type="entry name" value="TRANSCRIPTION FACTOR PDR1"/>
    <property type="match status" value="1"/>
</dbReference>
<feature type="region of interest" description="Disordered" evidence="5">
    <location>
        <begin position="782"/>
        <end position="802"/>
    </location>
</feature>